<evidence type="ECO:0000313" key="1">
    <source>
        <dbReference type="EMBL" id="KAL00479.1"/>
    </source>
</evidence>
<dbReference type="EMBL" id="JFZZ01000005">
    <property type="protein sequence ID" value="KAL00479.1"/>
    <property type="molecule type" value="Genomic_DNA"/>
</dbReference>
<sequence length="188" mass="21156">MAAAVELGYQARSRAEQALHHWMDPVPAAPSAAPQVGWTPQSAHWPSLHEQAENTELELMANNPYGVRQDYLDTFLRHLTPERMNAYSTGYDPAAELADLERLMALLAQHHVRSLLVLQPLNPLVYRDLDRFEPARQHLLALCTRYAMPCMDMYGALPYAVGTLRDGQHLGELGWLAVSRKITEVMGQ</sequence>
<evidence type="ECO:0000313" key="2">
    <source>
        <dbReference type="Proteomes" id="UP000026682"/>
    </source>
</evidence>
<accession>A0A158M9M2</accession>
<dbReference type="RefSeq" id="WP_017685459.1">
    <property type="nucleotide sequence ID" value="NZ_JFZZ01000005.1"/>
</dbReference>
<gene>
    <name evidence="1" type="ORF">L497_0572</name>
</gene>
<dbReference type="Pfam" id="PF04914">
    <property type="entry name" value="DltD"/>
    <property type="match status" value="1"/>
</dbReference>
<keyword evidence="1" id="KW-0808">Transferase</keyword>
<name>A0A158M9M2_9BORD</name>
<protein>
    <submittedName>
        <fullName evidence="1">Putative N-acetyltransferase YedL</fullName>
    </submittedName>
</protein>
<proteinExistence type="predicted"/>
<dbReference type="GeneID" id="93120579"/>
<comment type="caution">
    <text evidence="1">The sequence shown here is derived from an EMBL/GenBank/DDBJ whole genome shotgun (WGS) entry which is preliminary data.</text>
</comment>
<dbReference type="AlphaFoldDB" id="A0A158M9M2"/>
<dbReference type="Proteomes" id="UP000026682">
    <property type="component" value="Unassembled WGS sequence"/>
</dbReference>
<reference evidence="1 2" key="1">
    <citation type="submission" date="2014-03" db="EMBL/GenBank/DDBJ databases">
        <title>Genome sequence of Bordetella holmseii.</title>
        <authorList>
            <person name="Harvill E."/>
            <person name="Goodfield L.L."/>
            <person name="Ivanov Y."/>
            <person name="Meyer J.A."/>
            <person name="Newth C."/>
            <person name="Cassiday P."/>
            <person name="Tondella M.L."/>
            <person name="Liao P."/>
            <person name="Zimmerman J."/>
            <person name="Meert K."/>
            <person name="Wessel D."/>
            <person name="Berger J."/>
            <person name="Dean J.M."/>
            <person name="Holubkov R."/>
            <person name="Burr J."/>
            <person name="Liu T."/>
            <person name="Brinkac L.M."/>
            <person name="Sanka R."/>
            <person name="Kim M."/>
            <person name="Losada L."/>
        </authorList>
    </citation>
    <scope>NUCLEOTIDE SEQUENCE [LARGE SCALE GENOMIC DNA]</scope>
    <source>
        <strain evidence="1 2">CDC-H585-BH</strain>
    </source>
</reference>
<dbReference type="PATRIC" id="fig|1331206.3.peg.86"/>
<dbReference type="STRING" id="35814.BBB42_06190"/>
<dbReference type="InterPro" id="IPR006998">
    <property type="entry name" value="DltD"/>
</dbReference>
<organism evidence="1 2">
    <name type="scientific">Bordetella holmesii CDC-H585-BH</name>
    <dbReference type="NCBI Taxonomy" id="1331206"/>
    <lineage>
        <taxon>Bacteria</taxon>
        <taxon>Pseudomonadati</taxon>
        <taxon>Pseudomonadota</taxon>
        <taxon>Betaproteobacteria</taxon>
        <taxon>Burkholderiales</taxon>
        <taxon>Alcaligenaceae</taxon>
        <taxon>Bordetella</taxon>
    </lineage>
</organism>
<dbReference type="GO" id="GO:0016740">
    <property type="term" value="F:transferase activity"/>
    <property type="evidence" value="ECO:0007669"/>
    <property type="project" value="UniProtKB-KW"/>
</dbReference>
<dbReference type="SUPFAM" id="SSF52266">
    <property type="entry name" value="SGNH hydrolase"/>
    <property type="match status" value="1"/>
</dbReference>